<dbReference type="CDD" id="cd12148">
    <property type="entry name" value="fungal_TF_MHR"/>
    <property type="match status" value="1"/>
</dbReference>
<dbReference type="EMBL" id="MU001855">
    <property type="protein sequence ID" value="KAF2795541.1"/>
    <property type="molecule type" value="Genomic_DNA"/>
</dbReference>
<evidence type="ECO:0000313" key="4">
    <source>
        <dbReference type="EMBL" id="KAF2795541.1"/>
    </source>
</evidence>
<dbReference type="InterPro" id="IPR036864">
    <property type="entry name" value="Zn2-C6_fun-type_DNA-bd_sf"/>
</dbReference>
<feature type="compositionally biased region" description="Polar residues" evidence="2">
    <location>
        <begin position="129"/>
        <end position="139"/>
    </location>
</feature>
<reference evidence="4" key="1">
    <citation type="journal article" date="2020" name="Stud. Mycol.">
        <title>101 Dothideomycetes genomes: a test case for predicting lifestyles and emergence of pathogens.</title>
        <authorList>
            <person name="Haridas S."/>
            <person name="Albert R."/>
            <person name="Binder M."/>
            <person name="Bloem J."/>
            <person name="Labutti K."/>
            <person name="Salamov A."/>
            <person name="Andreopoulos B."/>
            <person name="Baker S."/>
            <person name="Barry K."/>
            <person name="Bills G."/>
            <person name="Bluhm B."/>
            <person name="Cannon C."/>
            <person name="Castanera R."/>
            <person name="Culley D."/>
            <person name="Daum C."/>
            <person name="Ezra D."/>
            <person name="Gonzalez J."/>
            <person name="Henrissat B."/>
            <person name="Kuo A."/>
            <person name="Liang C."/>
            <person name="Lipzen A."/>
            <person name="Lutzoni F."/>
            <person name="Magnuson J."/>
            <person name="Mondo S."/>
            <person name="Nolan M."/>
            <person name="Ohm R."/>
            <person name="Pangilinan J."/>
            <person name="Park H.-J."/>
            <person name="Ramirez L."/>
            <person name="Alfaro M."/>
            <person name="Sun H."/>
            <person name="Tritt A."/>
            <person name="Yoshinaga Y."/>
            <person name="Zwiers L.-H."/>
            <person name="Turgeon B."/>
            <person name="Goodwin S."/>
            <person name="Spatafora J."/>
            <person name="Crous P."/>
            <person name="Grigoriev I."/>
        </authorList>
    </citation>
    <scope>NUCLEOTIDE SEQUENCE</scope>
    <source>
        <strain evidence="4">CBS 109.77</strain>
    </source>
</reference>
<feature type="domain" description="Zn(2)-C6 fungal-type" evidence="3">
    <location>
        <begin position="49"/>
        <end position="79"/>
    </location>
</feature>
<dbReference type="InterPro" id="IPR053181">
    <property type="entry name" value="EcdB-like_regulator"/>
</dbReference>
<dbReference type="PROSITE" id="PS00463">
    <property type="entry name" value="ZN2_CY6_FUNGAL_1"/>
    <property type="match status" value="1"/>
</dbReference>
<dbReference type="InterPro" id="IPR001138">
    <property type="entry name" value="Zn2Cys6_DnaBD"/>
</dbReference>
<sequence length="682" mass="75940">MNKRSHATISESSHLEAQLEGSRVGDDDGDPEGSSSKRSRNLATHATLACDICRARKTRCDEDRPRCGFCRASNFECTYQTPRPTKKDQSMATAINAIRRLEAKVQDLTAAINLSKAHAPQPTSDHRSPISTLSHPSPGSFQITQGSISSFAHHEHGTTTDIGKSPQVVGTPGKSPYPVSEAHGSVNISFSQHGVSLWPAIKQILPPEFVSARASLPKDYVVGIESQRPPLPMHIDYPLGQFSENWLTSLTLSVIKGLSDAYFAVFDRNMPVLDKFHFFSSTLGIAVENDFGYDIETCLVLNVLALGCLAVKAHEEGNFPLPSRFPTSGSGFVRPEWYGLIVDDPPGLKFFNEARKRCGFLMCQNDLQTGQFYMLSTLYYAQILRPIDSWTTVNRAALCCMSILTGSEAIDFDQWEGDMFSRVYWNTLMYETIITQELSLPLSGLLEYEADMPIPKFMPCPRPKTSISVLLVDDDDSFFNFHFLAQAAHRIILTRIRHSLYSFVEKEGSPTPTITAEMHHQLEQWRSNLPPSLQFSDTENAADNSPSPAHVIAKAMLRSRYLVAKFHTGRPFLYKALHAPAHTTEADYREIASGLKGGMYWPTTMGLCTQMKSALPLKFGWCSQCFGQVLLFHAVARSEDARLRETLPEGWRKWVGAMMELIESCGEVSPGIAQDAELLRLL</sequence>
<evidence type="ECO:0000259" key="3">
    <source>
        <dbReference type="PROSITE" id="PS50048"/>
    </source>
</evidence>
<dbReference type="SUPFAM" id="SSF57701">
    <property type="entry name" value="Zn2/Cys6 DNA-binding domain"/>
    <property type="match status" value="1"/>
</dbReference>
<dbReference type="GO" id="GO:0008270">
    <property type="term" value="F:zinc ion binding"/>
    <property type="evidence" value="ECO:0007669"/>
    <property type="project" value="InterPro"/>
</dbReference>
<dbReference type="PANTHER" id="PTHR47785">
    <property type="entry name" value="ZN(II)2CYS6 TRANSCRIPTION FACTOR (EUROFUNG)-RELATED-RELATED"/>
    <property type="match status" value="1"/>
</dbReference>
<organism evidence="4 5">
    <name type="scientific">Melanomma pulvis-pyrius CBS 109.77</name>
    <dbReference type="NCBI Taxonomy" id="1314802"/>
    <lineage>
        <taxon>Eukaryota</taxon>
        <taxon>Fungi</taxon>
        <taxon>Dikarya</taxon>
        <taxon>Ascomycota</taxon>
        <taxon>Pezizomycotina</taxon>
        <taxon>Dothideomycetes</taxon>
        <taxon>Pleosporomycetidae</taxon>
        <taxon>Pleosporales</taxon>
        <taxon>Melanommataceae</taxon>
        <taxon>Melanomma</taxon>
    </lineage>
</organism>
<dbReference type="OrthoDB" id="6133115at2759"/>
<dbReference type="Pfam" id="PF00172">
    <property type="entry name" value="Zn_clus"/>
    <property type="match status" value="1"/>
</dbReference>
<dbReference type="CDD" id="cd00067">
    <property type="entry name" value="GAL4"/>
    <property type="match status" value="1"/>
</dbReference>
<dbReference type="SMART" id="SM00066">
    <property type="entry name" value="GAL4"/>
    <property type="match status" value="1"/>
</dbReference>
<accession>A0A6A6XGQ8</accession>
<dbReference type="Proteomes" id="UP000799757">
    <property type="component" value="Unassembled WGS sequence"/>
</dbReference>
<proteinExistence type="predicted"/>
<feature type="region of interest" description="Disordered" evidence="2">
    <location>
        <begin position="155"/>
        <end position="177"/>
    </location>
</feature>
<protein>
    <submittedName>
        <fullName evidence="4">C6 zinc finger domain-containing protein</fullName>
    </submittedName>
</protein>
<evidence type="ECO:0000313" key="5">
    <source>
        <dbReference type="Proteomes" id="UP000799757"/>
    </source>
</evidence>
<gene>
    <name evidence="4" type="ORF">K505DRAFT_373825</name>
</gene>
<keyword evidence="5" id="KW-1185">Reference proteome</keyword>
<dbReference type="PANTHER" id="PTHR47785:SF6">
    <property type="entry name" value="ZN(II)2CYS6 TRANSCRIPTION FACTOR (EUROFUNG)"/>
    <property type="match status" value="1"/>
</dbReference>
<evidence type="ECO:0000256" key="2">
    <source>
        <dbReference type="SAM" id="MobiDB-lite"/>
    </source>
</evidence>
<feature type="region of interest" description="Disordered" evidence="2">
    <location>
        <begin position="1"/>
        <end position="41"/>
    </location>
</feature>
<dbReference type="Gene3D" id="4.10.240.10">
    <property type="entry name" value="Zn(2)-C6 fungal-type DNA-binding domain"/>
    <property type="match status" value="1"/>
</dbReference>
<keyword evidence="1" id="KW-0539">Nucleus</keyword>
<name>A0A6A6XGQ8_9PLEO</name>
<dbReference type="GO" id="GO:0000981">
    <property type="term" value="F:DNA-binding transcription factor activity, RNA polymerase II-specific"/>
    <property type="evidence" value="ECO:0007669"/>
    <property type="project" value="InterPro"/>
</dbReference>
<feature type="region of interest" description="Disordered" evidence="2">
    <location>
        <begin position="116"/>
        <end position="139"/>
    </location>
</feature>
<evidence type="ECO:0000256" key="1">
    <source>
        <dbReference type="ARBA" id="ARBA00023242"/>
    </source>
</evidence>
<dbReference type="AlphaFoldDB" id="A0A6A6XGQ8"/>
<dbReference type="PROSITE" id="PS50048">
    <property type="entry name" value="ZN2_CY6_FUNGAL_2"/>
    <property type="match status" value="1"/>
</dbReference>